<organism evidence="3 4">
    <name type="scientific">Fodinicola feengrottensis</name>
    <dbReference type="NCBI Taxonomy" id="435914"/>
    <lineage>
        <taxon>Bacteria</taxon>
        <taxon>Bacillati</taxon>
        <taxon>Actinomycetota</taxon>
        <taxon>Actinomycetes</taxon>
        <taxon>Mycobacteriales</taxon>
        <taxon>Fodinicola</taxon>
    </lineage>
</organism>
<accession>A0ABN2G7Y4</accession>
<dbReference type="InterPro" id="IPR014895">
    <property type="entry name" value="Alginate_lyase_2"/>
</dbReference>
<dbReference type="GO" id="GO:0016829">
    <property type="term" value="F:lyase activity"/>
    <property type="evidence" value="ECO:0007669"/>
    <property type="project" value="UniProtKB-KW"/>
</dbReference>
<feature type="chain" id="PRO_5047359584" evidence="1">
    <location>
        <begin position="31"/>
        <end position="257"/>
    </location>
</feature>
<gene>
    <name evidence="3" type="ORF">GCM10009765_14720</name>
</gene>
<dbReference type="RefSeq" id="WP_344308325.1">
    <property type="nucleotide sequence ID" value="NZ_BAAANY010000005.1"/>
</dbReference>
<feature type="signal peptide" evidence="1">
    <location>
        <begin position="1"/>
        <end position="30"/>
    </location>
</feature>
<proteinExistence type="predicted"/>
<keyword evidence="4" id="KW-1185">Reference proteome</keyword>
<sequence>MTIRAHVQRTLVLGAVIAAVSATATAPASAGHHPQTCQYPADVLSLANWKETLPIGSSGSPTEIKQPALKTYVKSPWFVPTSGCHGVQFRAAVNGVTTSGSGYPRSELREMANNGTENASWSADSGTHTMVIDEAITHLPNDKPQVVAGQIHDADDDVTVFRLEGTNLYVTDGNTTHHKLVTSNYQLGTQFEAKFVASGGQIQAYYNGVLQTTIANSSSSDYFKAGAYTQANCGNSDPCSSSNYGEVIIYQVTVTHQ</sequence>
<evidence type="ECO:0000259" key="2">
    <source>
        <dbReference type="Pfam" id="PF08787"/>
    </source>
</evidence>
<keyword evidence="1" id="KW-0732">Signal</keyword>
<dbReference type="Gene3D" id="2.60.120.200">
    <property type="match status" value="1"/>
</dbReference>
<dbReference type="EMBL" id="BAAANY010000005">
    <property type="protein sequence ID" value="GAA1666283.1"/>
    <property type="molecule type" value="Genomic_DNA"/>
</dbReference>
<keyword evidence="3" id="KW-0456">Lyase</keyword>
<name>A0ABN2G7Y4_9ACTN</name>
<dbReference type="Proteomes" id="UP001500618">
    <property type="component" value="Unassembled WGS sequence"/>
</dbReference>
<evidence type="ECO:0000313" key="4">
    <source>
        <dbReference type="Proteomes" id="UP001500618"/>
    </source>
</evidence>
<comment type="caution">
    <text evidence="3">The sequence shown here is derived from an EMBL/GenBank/DDBJ whole genome shotgun (WGS) entry which is preliminary data.</text>
</comment>
<dbReference type="SUPFAM" id="SSF49899">
    <property type="entry name" value="Concanavalin A-like lectins/glucanases"/>
    <property type="match status" value="1"/>
</dbReference>
<protein>
    <submittedName>
        <fullName evidence="3">Polysaccharide lyase family 7 protein</fullName>
    </submittedName>
</protein>
<dbReference type="InterPro" id="IPR013320">
    <property type="entry name" value="ConA-like_dom_sf"/>
</dbReference>
<feature type="domain" description="Alginate lyase 2" evidence="2">
    <location>
        <begin position="45"/>
        <end position="256"/>
    </location>
</feature>
<dbReference type="Pfam" id="PF08787">
    <property type="entry name" value="Alginate_lyase2"/>
    <property type="match status" value="1"/>
</dbReference>
<evidence type="ECO:0000313" key="3">
    <source>
        <dbReference type="EMBL" id="GAA1666283.1"/>
    </source>
</evidence>
<reference evidence="3 4" key="1">
    <citation type="journal article" date="2019" name="Int. J. Syst. Evol. Microbiol.">
        <title>The Global Catalogue of Microorganisms (GCM) 10K type strain sequencing project: providing services to taxonomists for standard genome sequencing and annotation.</title>
        <authorList>
            <consortium name="The Broad Institute Genomics Platform"/>
            <consortium name="The Broad Institute Genome Sequencing Center for Infectious Disease"/>
            <person name="Wu L."/>
            <person name="Ma J."/>
        </authorList>
    </citation>
    <scope>NUCLEOTIDE SEQUENCE [LARGE SCALE GENOMIC DNA]</scope>
    <source>
        <strain evidence="3 4">JCM 14718</strain>
    </source>
</reference>
<evidence type="ECO:0000256" key="1">
    <source>
        <dbReference type="SAM" id="SignalP"/>
    </source>
</evidence>